<dbReference type="EMBL" id="LN794158">
    <property type="protein sequence ID" value="CEN55222.1"/>
    <property type="molecule type" value="Genomic_DNA"/>
</dbReference>
<accession>A0A0B7IVW9</accession>
<sequence>MKLEQKNLELQDEQLAKKIALMLNKQCENIDESTASKLNYARQQALAKMAKSPSGMSISQNGMLVLLGGYWHQYRLLMTVMMGGLGLVALLTLQNMTNQEVYGQEDADLLSSDLPPEAYLNEAFDTWLSQNAS</sequence>
<evidence type="ECO:0000313" key="2">
    <source>
        <dbReference type="EMBL" id="CEN55222.1"/>
    </source>
</evidence>
<organism evidence="2 3">
    <name type="scientific">Candidatus Methylopumilus turicensis</name>
    <dbReference type="NCBI Taxonomy" id="1581680"/>
    <lineage>
        <taxon>Bacteria</taxon>
        <taxon>Pseudomonadati</taxon>
        <taxon>Pseudomonadota</taxon>
        <taxon>Betaproteobacteria</taxon>
        <taxon>Nitrosomonadales</taxon>
        <taxon>Methylophilaceae</taxon>
        <taxon>Candidatus Methylopumilus</taxon>
    </lineage>
</organism>
<keyword evidence="1" id="KW-1133">Transmembrane helix</keyword>
<evidence type="ECO:0000313" key="3">
    <source>
        <dbReference type="Proteomes" id="UP000056322"/>
    </source>
</evidence>
<reference evidence="3" key="1">
    <citation type="submission" date="2014-12" db="EMBL/GenBank/DDBJ databases">
        <authorList>
            <person name="Salcher M.M."/>
        </authorList>
    </citation>
    <scope>NUCLEOTIDE SEQUENCE [LARGE SCALE GENOMIC DNA]</scope>
    <source>
        <strain evidence="3">MMS-10A-171</strain>
    </source>
</reference>
<dbReference type="HOGENOM" id="CLU_131372_0_0_4"/>
<dbReference type="Pfam" id="PF12279">
    <property type="entry name" value="DUF3619"/>
    <property type="match status" value="1"/>
</dbReference>
<keyword evidence="1 2" id="KW-0812">Transmembrane</keyword>
<gene>
    <name evidence="2" type="ORF">BN1209_0168</name>
</gene>
<dbReference type="KEGG" id="mbac:BN1209_0168"/>
<dbReference type="STRING" id="1581680.BN1209_0168"/>
<dbReference type="InterPro" id="IPR022064">
    <property type="entry name" value="DUF3619"/>
</dbReference>
<name>A0A0B7IVW9_9PROT</name>
<protein>
    <submittedName>
        <fullName evidence="2">Putative transmembrane protein</fullName>
    </submittedName>
</protein>
<keyword evidence="1" id="KW-0472">Membrane</keyword>
<feature type="transmembrane region" description="Helical" evidence="1">
    <location>
        <begin position="74"/>
        <end position="93"/>
    </location>
</feature>
<keyword evidence="3" id="KW-1185">Reference proteome</keyword>
<dbReference type="Proteomes" id="UP000056322">
    <property type="component" value="Chromosome 1"/>
</dbReference>
<proteinExistence type="predicted"/>
<dbReference type="AlphaFoldDB" id="A0A0B7IVW9"/>
<evidence type="ECO:0000256" key="1">
    <source>
        <dbReference type="SAM" id="Phobius"/>
    </source>
</evidence>